<evidence type="ECO:0000313" key="2">
    <source>
        <dbReference type="EMBL" id="MEQ3538773.1"/>
    </source>
</evidence>
<feature type="region of interest" description="Disordered" evidence="1">
    <location>
        <begin position="155"/>
        <end position="177"/>
    </location>
</feature>
<gene>
    <name evidence="2" type="ORF">WHI96_08065</name>
</gene>
<comment type="caution">
    <text evidence="2">The sequence shown here is derived from an EMBL/GenBank/DDBJ whole genome shotgun (WGS) entry which is preliminary data.</text>
</comment>
<proteinExistence type="predicted"/>
<evidence type="ECO:0000313" key="3">
    <source>
        <dbReference type="Proteomes" id="UP001464923"/>
    </source>
</evidence>
<evidence type="ECO:0000256" key="1">
    <source>
        <dbReference type="SAM" id="MobiDB-lite"/>
    </source>
</evidence>
<dbReference type="RefSeq" id="WP_345652752.1">
    <property type="nucleotide sequence ID" value="NZ_BAABLY010000082.1"/>
</dbReference>
<dbReference type="EMBL" id="JBEDNP010000004">
    <property type="protein sequence ID" value="MEQ3538773.1"/>
    <property type="molecule type" value="Genomic_DNA"/>
</dbReference>
<name>A0ABV1JS55_9PSEU</name>
<organism evidence="2 3">
    <name type="scientific">Pseudonocardia tropica</name>
    <dbReference type="NCBI Taxonomy" id="681289"/>
    <lineage>
        <taxon>Bacteria</taxon>
        <taxon>Bacillati</taxon>
        <taxon>Actinomycetota</taxon>
        <taxon>Actinomycetes</taxon>
        <taxon>Pseudonocardiales</taxon>
        <taxon>Pseudonocardiaceae</taxon>
        <taxon>Pseudonocardia</taxon>
    </lineage>
</organism>
<sequence>MTPSYRSLLDGVELPVDESPVPKRVRDRALVAIAQRQLARLDESLALVADQPSSVANVLEFGLAHPGGISAAEVQAALGLSPRTLKRANRVLQERGLASYVTEYYRGGRTSSWQYEPVSKLHNFDLDSVPRRDLDSVPSGGGSLAPSQDLLITPVNCGNSPEVASEGEPHQERDLQVSTSMEVQEGLNRERMNPVTHLPVAVRTGGRATGPRPSYWRHDLAEIQGTPFAEQVDHVLDIYWGCMTAGGHPVWVDQQAKIPGAVLVLLAQGASVDQVVDGIRWMFSGVTGSGCRRPDTLASFEAYVTNSVERPVLAGADANERRQRQAQRAATDFVMTLQPVTPAAPVEPEDEATRASKLARIRAISAMLREGRAA</sequence>
<accession>A0ABV1JS55</accession>
<dbReference type="Proteomes" id="UP001464923">
    <property type="component" value="Unassembled WGS sequence"/>
</dbReference>
<protein>
    <submittedName>
        <fullName evidence="2">Uncharacterized protein</fullName>
    </submittedName>
</protein>
<keyword evidence="3" id="KW-1185">Reference proteome</keyword>
<reference evidence="2 3" key="1">
    <citation type="submission" date="2024-03" db="EMBL/GenBank/DDBJ databases">
        <title>Draft genome sequence of Pseudonocardia tropica JCM 19149.</title>
        <authorList>
            <person name="Butdee W."/>
            <person name="Duangmal K."/>
        </authorList>
    </citation>
    <scope>NUCLEOTIDE SEQUENCE [LARGE SCALE GENOMIC DNA]</scope>
    <source>
        <strain evidence="2 3">JCM 19149</strain>
    </source>
</reference>